<organism evidence="2 3">
    <name type="scientific">Streptomyces solicathayae</name>
    <dbReference type="NCBI Taxonomy" id="3081768"/>
    <lineage>
        <taxon>Bacteria</taxon>
        <taxon>Bacillati</taxon>
        <taxon>Actinomycetota</taxon>
        <taxon>Actinomycetes</taxon>
        <taxon>Kitasatosporales</taxon>
        <taxon>Streptomycetaceae</taxon>
        <taxon>Streptomyces</taxon>
    </lineage>
</organism>
<reference evidence="2 3" key="1">
    <citation type="submission" date="2023-10" db="EMBL/GenBank/DDBJ databases">
        <title>The genome sequence of Streptomyces sp. HUAS YS2.</title>
        <authorList>
            <person name="Mo P."/>
        </authorList>
    </citation>
    <scope>NUCLEOTIDE SEQUENCE [LARGE SCALE GENOMIC DNA]</scope>
    <source>
        <strain evidence="2 3">HUAS YS2</strain>
    </source>
</reference>
<dbReference type="Proteomes" id="UP001301731">
    <property type="component" value="Chromosome"/>
</dbReference>
<gene>
    <name evidence="2" type="ORF">R2D22_33140</name>
</gene>
<evidence type="ECO:0000313" key="2">
    <source>
        <dbReference type="EMBL" id="WOX25969.1"/>
    </source>
</evidence>
<proteinExistence type="predicted"/>
<dbReference type="EMBL" id="CP137573">
    <property type="protein sequence ID" value="WOX25969.1"/>
    <property type="molecule type" value="Genomic_DNA"/>
</dbReference>
<protein>
    <submittedName>
        <fullName evidence="2">DUF6215 domain-containing protein</fullName>
    </submittedName>
</protein>
<dbReference type="Pfam" id="PF19721">
    <property type="entry name" value="DUF6215"/>
    <property type="match status" value="1"/>
</dbReference>
<feature type="region of interest" description="Disordered" evidence="1">
    <location>
        <begin position="66"/>
        <end position="89"/>
    </location>
</feature>
<keyword evidence="3" id="KW-1185">Reference proteome</keyword>
<feature type="region of interest" description="Disordered" evidence="1">
    <location>
        <begin position="27"/>
        <end position="48"/>
    </location>
</feature>
<evidence type="ECO:0000256" key="1">
    <source>
        <dbReference type="SAM" id="MobiDB-lite"/>
    </source>
</evidence>
<dbReference type="InterPro" id="IPR046187">
    <property type="entry name" value="DUF6215"/>
</dbReference>
<evidence type="ECO:0000313" key="3">
    <source>
        <dbReference type="Proteomes" id="UP001301731"/>
    </source>
</evidence>
<name>A0ABZ0M2N7_9ACTN</name>
<dbReference type="RefSeq" id="WP_318108802.1">
    <property type="nucleotide sequence ID" value="NZ_CP137573.1"/>
</dbReference>
<sequence>MGQVVAALILVPALCVGLWALGETGTPTSVPTPAAACPEGKPARTDPPRVSEAQLCDLLKRPDLAQLLGTPSETPKSAGGRDGSIGRPSGRVDFETYTVTLSAGYDGLPVTESVAFLGKDAQERTVLGHPAVLSSDYTLSISFRLDGSDATSGPGVPVRTLTVARDPKDGGDSFELSLWRANGGVPDDAVLLRVAEKVLPTIPGWEAA</sequence>
<accession>A0ABZ0M2N7</accession>